<dbReference type="Proteomes" id="UP000694005">
    <property type="component" value="Chromosome A09"/>
</dbReference>
<dbReference type="EMBL" id="LS974625">
    <property type="protein sequence ID" value="CAG7863141.1"/>
    <property type="molecule type" value="Genomic_DNA"/>
</dbReference>
<gene>
    <name evidence="1" type="ORF">BRAPAZ1V2_A09P36080.2</name>
</gene>
<evidence type="ECO:0000313" key="2">
    <source>
        <dbReference type="Proteomes" id="UP000694005"/>
    </source>
</evidence>
<dbReference type="Gramene" id="A09p36080.2_BraZ1">
    <property type="protein sequence ID" value="A09p36080.2_BraZ1.CDS"/>
    <property type="gene ID" value="A09g36080.2_BraZ1"/>
</dbReference>
<evidence type="ECO:0000313" key="1">
    <source>
        <dbReference type="EMBL" id="CAG7863141.1"/>
    </source>
</evidence>
<protein>
    <submittedName>
        <fullName evidence="1">Uncharacterized protein</fullName>
    </submittedName>
</protein>
<name>A0A8D9CTG8_BRACM</name>
<dbReference type="PANTHER" id="PTHR33220">
    <property type="entry name" value="BNAA09G04420D PROTEIN"/>
    <property type="match status" value="1"/>
</dbReference>
<sequence length="142" mass="15992">MCASQRVSKPVRRKEADWLDPSRCEHACRDPKDGELCLSGAKPEETLVEARSDTDVQIVHLNWRHRGCNVLDLFSNFKLVGRGGCFVEPSHGIESSKWAIFGKQNWRCRMNWKPGYGAQLRANLDTTKGVGRLRQQDGGHGS</sequence>
<organism evidence="1 2">
    <name type="scientific">Brassica campestris</name>
    <name type="common">Field mustard</name>
    <dbReference type="NCBI Taxonomy" id="3711"/>
    <lineage>
        <taxon>Eukaryota</taxon>
        <taxon>Viridiplantae</taxon>
        <taxon>Streptophyta</taxon>
        <taxon>Embryophyta</taxon>
        <taxon>Tracheophyta</taxon>
        <taxon>Spermatophyta</taxon>
        <taxon>Magnoliopsida</taxon>
        <taxon>eudicotyledons</taxon>
        <taxon>Gunneridae</taxon>
        <taxon>Pentapetalae</taxon>
        <taxon>rosids</taxon>
        <taxon>malvids</taxon>
        <taxon>Brassicales</taxon>
        <taxon>Brassicaceae</taxon>
        <taxon>Brassiceae</taxon>
        <taxon>Brassica</taxon>
    </lineage>
</organism>
<reference evidence="1 2" key="1">
    <citation type="submission" date="2021-07" db="EMBL/GenBank/DDBJ databases">
        <authorList>
            <consortium name="Genoscope - CEA"/>
            <person name="William W."/>
        </authorList>
    </citation>
    <scope>NUCLEOTIDE SEQUENCE [LARGE SCALE GENOMIC DNA]</scope>
</reference>
<accession>A0A8D9CTG8</accession>
<dbReference type="PANTHER" id="PTHR33220:SF5">
    <property type="entry name" value="RRNA INTRON-ENCODED HOMING ENDONUCLEASE"/>
    <property type="match status" value="1"/>
</dbReference>
<proteinExistence type="predicted"/>
<dbReference type="AlphaFoldDB" id="A0A8D9CTG8"/>